<feature type="transmembrane region" description="Helical" evidence="1">
    <location>
        <begin position="27"/>
        <end position="49"/>
    </location>
</feature>
<feature type="transmembrane region" description="Helical" evidence="1">
    <location>
        <begin position="111"/>
        <end position="131"/>
    </location>
</feature>
<feature type="transmembrane region" description="Helical" evidence="1">
    <location>
        <begin position="69"/>
        <end position="90"/>
    </location>
</feature>
<dbReference type="RefSeq" id="WP_183066348.1">
    <property type="nucleotide sequence ID" value="NZ_CP102514.1"/>
</dbReference>
<dbReference type="Proteomes" id="UP001057738">
    <property type="component" value="Chromosome"/>
</dbReference>
<keyword evidence="1" id="KW-0812">Transmembrane</keyword>
<evidence type="ECO:0000256" key="1">
    <source>
        <dbReference type="SAM" id="Phobius"/>
    </source>
</evidence>
<keyword evidence="3" id="KW-1185">Reference proteome</keyword>
<sequence>MTSAPVSTARAQAPDAVPGVSPWLNRIAVLASLTVLPSCLWRLAIAAGVPMGWGPGSDLHHSYYPGRESLVLVFVTVLQECLGLLSLGLVRRWGEQLPGWVPRLGGRRLHPLVAAVPAALGALALTGITSLGAATWSEVNAANPDAPTGPALWIFTLSYVPLLLWGPLLGVLTVAYWQRRRLHG</sequence>
<organism evidence="2 3">
    <name type="scientific">Streptomyces yangpuensis</name>
    <dbReference type="NCBI Taxonomy" id="1648182"/>
    <lineage>
        <taxon>Bacteria</taxon>
        <taxon>Bacillati</taxon>
        <taxon>Actinomycetota</taxon>
        <taxon>Actinomycetes</taxon>
        <taxon>Kitasatosporales</taxon>
        <taxon>Streptomycetaceae</taxon>
        <taxon>Streptomyces</taxon>
    </lineage>
</organism>
<keyword evidence="1" id="KW-1133">Transmembrane helix</keyword>
<name>A0ABY5PXH6_9ACTN</name>
<reference evidence="2" key="1">
    <citation type="submission" date="2022-08" db="EMBL/GenBank/DDBJ databases">
        <authorList>
            <person name="Tian L."/>
        </authorList>
    </citation>
    <scope>NUCLEOTIDE SEQUENCE</scope>
    <source>
        <strain evidence="2">CM253</strain>
    </source>
</reference>
<dbReference type="GeneID" id="95575118"/>
<gene>
    <name evidence="2" type="ORF">NRK68_16680</name>
</gene>
<dbReference type="EMBL" id="CP102514">
    <property type="protein sequence ID" value="UUY48684.1"/>
    <property type="molecule type" value="Genomic_DNA"/>
</dbReference>
<accession>A0ABY5PXH6</accession>
<evidence type="ECO:0000313" key="2">
    <source>
        <dbReference type="EMBL" id="UUY48684.1"/>
    </source>
</evidence>
<keyword evidence="1" id="KW-0472">Membrane</keyword>
<feature type="transmembrane region" description="Helical" evidence="1">
    <location>
        <begin position="151"/>
        <end position="177"/>
    </location>
</feature>
<protein>
    <submittedName>
        <fullName evidence="2">Uncharacterized protein</fullName>
    </submittedName>
</protein>
<proteinExistence type="predicted"/>
<evidence type="ECO:0000313" key="3">
    <source>
        <dbReference type="Proteomes" id="UP001057738"/>
    </source>
</evidence>